<feature type="signal peptide" evidence="7">
    <location>
        <begin position="1"/>
        <end position="23"/>
    </location>
</feature>
<evidence type="ECO:0000256" key="2">
    <source>
        <dbReference type="ARBA" id="ARBA00022617"/>
    </source>
</evidence>
<feature type="domain" description="Cytochrome c" evidence="8">
    <location>
        <begin position="25"/>
        <end position="135"/>
    </location>
</feature>
<evidence type="ECO:0000259" key="8">
    <source>
        <dbReference type="PROSITE" id="PS51007"/>
    </source>
</evidence>
<comment type="caution">
    <text evidence="9">The sequence shown here is derived from an EMBL/GenBank/DDBJ whole genome shotgun (WGS) entry which is preliminary data.</text>
</comment>
<dbReference type="InterPro" id="IPR009056">
    <property type="entry name" value="Cyt_c-like_dom"/>
</dbReference>
<dbReference type="InterPro" id="IPR002327">
    <property type="entry name" value="Cyt_c_1A/1B"/>
</dbReference>
<sequence>MKGLIGIGIAAALTIAATGAASAAGDAAKGEKVAKKCVACHTFDEGGKNKVGPNLWGIVGRTAGTHEGYKYSESYVSLGEGGMTWTEENIAAYVPDPKGFIQEKTGDPKAKSKMTFKLTKDEDIADVIAYLATLK</sequence>
<dbReference type="Proteomes" id="UP001209755">
    <property type="component" value="Unassembled WGS sequence"/>
</dbReference>
<dbReference type="RefSeq" id="WP_264601747.1">
    <property type="nucleotide sequence ID" value="NZ_JAOQNS010000006.1"/>
</dbReference>
<accession>A0ABT3HCI2</accession>
<dbReference type="Gene3D" id="1.10.760.10">
    <property type="entry name" value="Cytochrome c-like domain"/>
    <property type="match status" value="1"/>
</dbReference>
<feature type="chain" id="PRO_5045681745" evidence="7">
    <location>
        <begin position="24"/>
        <end position="135"/>
    </location>
</feature>
<evidence type="ECO:0000256" key="3">
    <source>
        <dbReference type="ARBA" id="ARBA00022723"/>
    </source>
</evidence>
<dbReference type="SUPFAM" id="SSF46626">
    <property type="entry name" value="Cytochrome c"/>
    <property type="match status" value="1"/>
</dbReference>
<keyword evidence="4" id="KW-0249">Electron transport</keyword>
<keyword evidence="1" id="KW-0813">Transport</keyword>
<keyword evidence="5 6" id="KW-0408">Iron</keyword>
<dbReference type="PANTHER" id="PTHR11961">
    <property type="entry name" value="CYTOCHROME C"/>
    <property type="match status" value="1"/>
</dbReference>
<evidence type="ECO:0000313" key="10">
    <source>
        <dbReference type="Proteomes" id="UP001209755"/>
    </source>
</evidence>
<evidence type="ECO:0000256" key="1">
    <source>
        <dbReference type="ARBA" id="ARBA00022448"/>
    </source>
</evidence>
<dbReference type="PRINTS" id="PR00604">
    <property type="entry name" value="CYTCHRMECIAB"/>
</dbReference>
<dbReference type="PROSITE" id="PS51007">
    <property type="entry name" value="CYTC"/>
    <property type="match status" value="1"/>
</dbReference>
<reference evidence="10" key="1">
    <citation type="submission" date="2023-07" db="EMBL/GenBank/DDBJ databases">
        <title>Genome sequencing of Purple Non-Sulfur Bacteria from various extreme environments.</title>
        <authorList>
            <person name="Mayer M."/>
        </authorList>
    </citation>
    <scope>NUCLEOTIDE SEQUENCE [LARGE SCALE GENOMIC DNA]</scope>
    <source>
        <strain evidence="10">DSM 17935</strain>
    </source>
</reference>
<dbReference type="Pfam" id="PF00034">
    <property type="entry name" value="Cytochrom_C"/>
    <property type="match status" value="1"/>
</dbReference>
<keyword evidence="10" id="KW-1185">Reference proteome</keyword>
<name>A0ABT3HCI2_9HYPH</name>
<evidence type="ECO:0000256" key="7">
    <source>
        <dbReference type="SAM" id="SignalP"/>
    </source>
</evidence>
<evidence type="ECO:0000256" key="5">
    <source>
        <dbReference type="ARBA" id="ARBA00023004"/>
    </source>
</evidence>
<keyword evidence="7" id="KW-0732">Signal</keyword>
<evidence type="ECO:0000256" key="4">
    <source>
        <dbReference type="ARBA" id="ARBA00022982"/>
    </source>
</evidence>
<keyword evidence="3 6" id="KW-0479">Metal-binding</keyword>
<dbReference type="InterPro" id="IPR036909">
    <property type="entry name" value="Cyt_c-like_dom_sf"/>
</dbReference>
<proteinExistence type="predicted"/>
<evidence type="ECO:0000256" key="6">
    <source>
        <dbReference type="PROSITE-ProRule" id="PRU00433"/>
    </source>
</evidence>
<gene>
    <name evidence="9" type="ORF">M2319_002462</name>
</gene>
<organism evidence="9 10">
    <name type="scientific">Rhodobium gokarnense</name>
    <dbReference type="NCBI Taxonomy" id="364296"/>
    <lineage>
        <taxon>Bacteria</taxon>
        <taxon>Pseudomonadati</taxon>
        <taxon>Pseudomonadota</taxon>
        <taxon>Alphaproteobacteria</taxon>
        <taxon>Hyphomicrobiales</taxon>
        <taxon>Rhodobiaceae</taxon>
        <taxon>Rhodobium</taxon>
    </lineage>
</organism>
<evidence type="ECO:0000313" key="9">
    <source>
        <dbReference type="EMBL" id="MCW2308123.1"/>
    </source>
</evidence>
<protein>
    <submittedName>
        <fullName evidence="9">Cytochrome c</fullName>
    </submittedName>
</protein>
<keyword evidence="2 6" id="KW-0349">Heme</keyword>
<dbReference type="EMBL" id="JAOQNS010000006">
    <property type="protein sequence ID" value="MCW2308123.1"/>
    <property type="molecule type" value="Genomic_DNA"/>
</dbReference>